<organism evidence="4 5">
    <name type="scientific">Sphingobium psychrophilum</name>
    <dbReference type="NCBI Taxonomy" id="2728834"/>
    <lineage>
        <taxon>Bacteria</taxon>
        <taxon>Pseudomonadati</taxon>
        <taxon>Pseudomonadota</taxon>
        <taxon>Alphaproteobacteria</taxon>
        <taxon>Sphingomonadales</taxon>
        <taxon>Sphingomonadaceae</taxon>
        <taxon>Sphingobium</taxon>
    </lineage>
</organism>
<dbReference type="AlphaFoldDB" id="A0A7X9WY10"/>
<dbReference type="Gene3D" id="2.40.50.100">
    <property type="match status" value="1"/>
</dbReference>
<dbReference type="InterPro" id="IPR000089">
    <property type="entry name" value="Biotin_lipoyl"/>
</dbReference>
<dbReference type="UniPathway" id="UPA00094"/>
<proteinExistence type="predicted"/>
<dbReference type="PRINTS" id="PR01071">
    <property type="entry name" value="ACOABIOTINCC"/>
</dbReference>
<keyword evidence="2" id="KW-0276">Fatty acid metabolism</keyword>
<dbReference type="PROSITE" id="PS50968">
    <property type="entry name" value="BIOTINYL_LIPOYL"/>
    <property type="match status" value="1"/>
</dbReference>
<protein>
    <recommendedName>
        <fullName evidence="2">Biotin carboxyl carrier protein of acetyl-CoA carboxylase</fullName>
    </recommendedName>
</protein>
<dbReference type="GO" id="GO:0009317">
    <property type="term" value="C:acetyl-CoA carboxylase complex"/>
    <property type="evidence" value="ECO:0007669"/>
    <property type="project" value="InterPro"/>
</dbReference>
<dbReference type="InterPro" id="IPR011053">
    <property type="entry name" value="Single_hybrid_motif"/>
</dbReference>
<evidence type="ECO:0000256" key="1">
    <source>
        <dbReference type="ARBA" id="ARBA00003761"/>
    </source>
</evidence>
<keyword evidence="2" id="KW-0444">Lipid biosynthesis</keyword>
<comment type="caution">
    <text evidence="4">The sequence shown here is derived from an EMBL/GenBank/DDBJ whole genome shotgun (WGS) entry which is preliminary data.</text>
</comment>
<evidence type="ECO:0000313" key="4">
    <source>
        <dbReference type="EMBL" id="NML12017.1"/>
    </source>
</evidence>
<feature type="domain" description="Lipoyl-binding" evidence="3">
    <location>
        <begin position="87"/>
        <end position="163"/>
    </location>
</feature>
<dbReference type="InterPro" id="IPR001249">
    <property type="entry name" value="AcCoA_biotinCC"/>
</dbReference>
<keyword evidence="2" id="KW-0275">Fatty acid biosynthesis</keyword>
<gene>
    <name evidence="4" type="ORF">HHL08_18020</name>
</gene>
<dbReference type="EMBL" id="JABBFV010000015">
    <property type="protein sequence ID" value="NML12017.1"/>
    <property type="molecule type" value="Genomic_DNA"/>
</dbReference>
<dbReference type="SUPFAM" id="SSF51230">
    <property type="entry name" value="Single hybrid motif"/>
    <property type="match status" value="1"/>
</dbReference>
<comment type="function">
    <text evidence="1 2">This protein is a component of the acetyl coenzyme A carboxylase complex; first, biotin carboxylase catalyzes the carboxylation of the carrier protein and then the transcarboxylase transfers the carboxyl group to form malonyl-CoA.</text>
</comment>
<dbReference type="GO" id="GO:0003989">
    <property type="term" value="F:acetyl-CoA carboxylase activity"/>
    <property type="evidence" value="ECO:0007669"/>
    <property type="project" value="InterPro"/>
</dbReference>
<keyword evidence="2" id="KW-0443">Lipid metabolism</keyword>
<dbReference type="Proteomes" id="UP000519023">
    <property type="component" value="Unassembled WGS sequence"/>
</dbReference>
<reference evidence="4 5" key="1">
    <citation type="submission" date="2020-04" db="EMBL/GenBank/DDBJ databases">
        <title>Sphingobium sp. AR-3-1 isolated from Arctic soil.</title>
        <authorList>
            <person name="Dahal R.H."/>
            <person name="Chaudhary D.K."/>
        </authorList>
    </citation>
    <scope>NUCLEOTIDE SEQUENCE [LARGE SCALE GENOMIC DNA]</scope>
    <source>
        <strain evidence="4 5">AR-3-1</strain>
    </source>
</reference>
<dbReference type="GO" id="GO:0006633">
    <property type="term" value="P:fatty acid biosynthetic process"/>
    <property type="evidence" value="ECO:0007669"/>
    <property type="project" value="UniProtKB-UniPathway"/>
</dbReference>
<name>A0A7X9WY10_9SPHN</name>
<keyword evidence="5" id="KW-1185">Reference proteome</keyword>
<evidence type="ECO:0000256" key="2">
    <source>
        <dbReference type="RuleBase" id="RU364072"/>
    </source>
</evidence>
<dbReference type="Pfam" id="PF00364">
    <property type="entry name" value="Biotin_lipoyl"/>
    <property type="match status" value="1"/>
</dbReference>
<comment type="pathway">
    <text evidence="2">Lipid metabolism; fatty acid biosynthesis.</text>
</comment>
<dbReference type="CDD" id="cd06850">
    <property type="entry name" value="biotinyl_domain"/>
    <property type="match status" value="1"/>
</dbReference>
<keyword evidence="2" id="KW-0092">Biotin</keyword>
<evidence type="ECO:0000313" key="5">
    <source>
        <dbReference type="Proteomes" id="UP000519023"/>
    </source>
</evidence>
<sequence>MDAMSEQLLRDIEILADLFKAGGWTELRIESGAISLLLSKDKATLSLGGAQQALVPVAALSPVVAAPKVAPEPVDAGASAGSIDPAWTAVKAPNLGTFYRSPKPGSPPFVEVGQRVEPRTELCLIEVMKLFTSVKAGIAGTVRHVAVADADLVEGGQPLFYIACD</sequence>
<evidence type="ECO:0000259" key="3">
    <source>
        <dbReference type="PROSITE" id="PS50968"/>
    </source>
</evidence>
<accession>A0A7X9WY10</accession>